<sequence length="64" mass="7545">VHSCQEKCLVIATSTFIYRKVPFSLLLVTFMYRKVSCHSYQYIHVQKSVLDSYQYIHVQKSVLS</sequence>
<proteinExistence type="predicted"/>
<feature type="non-terminal residue" evidence="1">
    <location>
        <position position="1"/>
    </location>
</feature>
<keyword evidence="2" id="KW-1185">Reference proteome</keyword>
<organism evidence="1 2">
    <name type="scientific">Lottia gigantea</name>
    <name type="common">Giant owl limpet</name>
    <dbReference type="NCBI Taxonomy" id="225164"/>
    <lineage>
        <taxon>Eukaryota</taxon>
        <taxon>Metazoa</taxon>
        <taxon>Spiralia</taxon>
        <taxon>Lophotrochozoa</taxon>
        <taxon>Mollusca</taxon>
        <taxon>Gastropoda</taxon>
        <taxon>Patellogastropoda</taxon>
        <taxon>Lottioidea</taxon>
        <taxon>Lottiidae</taxon>
        <taxon>Lottia</taxon>
    </lineage>
</organism>
<dbReference type="Proteomes" id="UP000030746">
    <property type="component" value="Unassembled WGS sequence"/>
</dbReference>
<evidence type="ECO:0000313" key="2">
    <source>
        <dbReference type="Proteomes" id="UP000030746"/>
    </source>
</evidence>
<dbReference type="RefSeq" id="XP_009055861.1">
    <property type="nucleotide sequence ID" value="XM_009057613.1"/>
</dbReference>
<dbReference type="CTD" id="20235269"/>
<evidence type="ECO:0000313" key="1">
    <source>
        <dbReference type="EMBL" id="ESO93452.1"/>
    </source>
</evidence>
<dbReference type="GeneID" id="20235269"/>
<accession>V4A9N8</accession>
<name>V4A9N8_LOTGI</name>
<dbReference type="EMBL" id="KB201910">
    <property type="protein sequence ID" value="ESO93452.1"/>
    <property type="molecule type" value="Genomic_DNA"/>
</dbReference>
<gene>
    <name evidence="1" type="ORF">LOTGIDRAFT_147573</name>
</gene>
<protein>
    <submittedName>
        <fullName evidence="1">Uncharacterized protein</fullName>
    </submittedName>
</protein>
<reference evidence="1 2" key="1">
    <citation type="journal article" date="2013" name="Nature">
        <title>Insights into bilaterian evolution from three spiralian genomes.</title>
        <authorList>
            <person name="Simakov O."/>
            <person name="Marletaz F."/>
            <person name="Cho S.J."/>
            <person name="Edsinger-Gonzales E."/>
            <person name="Havlak P."/>
            <person name="Hellsten U."/>
            <person name="Kuo D.H."/>
            <person name="Larsson T."/>
            <person name="Lv J."/>
            <person name="Arendt D."/>
            <person name="Savage R."/>
            <person name="Osoegawa K."/>
            <person name="de Jong P."/>
            <person name="Grimwood J."/>
            <person name="Chapman J.A."/>
            <person name="Shapiro H."/>
            <person name="Aerts A."/>
            <person name="Otillar R.P."/>
            <person name="Terry A.Y."/>
            <person name="Boore J.L."/>
            <person name="Grigoriev I.V."/>
            <person name="Lindberg D.R."/>
            <person name="Seaver E.C."/>
            <person name="Weisblat D.A."/>
            <person name="Putnam N.H."/>
            <person name="Rokhsar D.S."/>
        </authorList>
    </citation>
    <scope>NUCLEOTIDE SEQUENCE [LARGE SCALE GENOMIC DNA]</scope>
</reference>
<dbReference type="AlphaFoldDB" id="V4A9N8"/>
<dbReference type="KEGG" id="lgi:LOTGIDRAFT_147573"/>